<protein>
    <submittedName>
        <fullName evidence="1">Uncharacterized protein</fullName>
    </submittedName>
</protein>
<gene>
    <name evidence="1" type="ORF">PFL603g_04940</name>
</gene>
<dbReference type="PATRIC" id="fig|294.195.peg.5288"/>
<dbReference type="AlphaFoldDB" id="A0A120FXG8"/>
<comment type="caution">
    <text evidence="1">The sequence shown here is derived from an EMBL/GenBank/DDBJ whole genome shotgun (WGS) entry which is preliminary data.</text>
</comment>
<proteinExistence type="predicted"/>
<dbReference type="Proteomes" id="UP000063434">
    <property type="component" value="Unassembled WGS sequence"/>
</dbReference>
<accession>A0A120FXG8</accession>
<name>A0A120FXG8_PSEFL</name>
<evidence type="ECO:0000313" key="1">
    <source>
        <dbReference type="EMBL" id="KWV71489.1"/>
    </source>
</evidence>
<evidence type="ECO:0000313" key="2">
    <source>
        <dbReference type="Proteomes" id="UP000063434"/>
    </source>
</evidence>
<dbReference type="RefSeq" id="WP_060766274.1">
    <property type="nucleotide sequence ID" value="NZ_LCYC01000061.1"/>
</dbReference>
<sequence>MDKEFSYNPHIPCIVLHNGQDVGALVAGRLYRFDSSLTAANLHTEAGFLVDNVLFQYGEPIGHLEGRRLIIDSGSEILELVEA</sequence>
<dbReference type="EMBL" id="LCYC01000061">
    <property type="protein sequence ID" value="KWV71489.1"/>
    <property type="molecule type" value="Genomic_DNA"/>
</dbReference>
<reference evidence="1 2" key="1">
    <citation type="submission" date="2015-05" db="EMBL/GenBank/DDBJ databases">
        <title>A genomic and transcriptomic approach to investigate the blue pigment phenotype in Pseudomonas fluorescens.</title>
        <authorList>
            <person name="Andreani N.A."/>
            <person name="Cardazzo B."/>
        </authorList>
    </citation>
    <scope>NUCLEOTIDE SEQUENCE [LARGE SCALE GENOMIC DNA]</scope>
    <source>
        <strain evidence="1 2">Ps_40</strain>
    </source>
</reference>
<organism evidence="1 2">
    <name type="scientific">Pseudomonas fluorescens</name>
    <dbReference type="NCBI Taxonomy" id="294"/>
    <lineage>
        <taxon>Bacteria</taxon>
        <taxon>Pseudomonadati</taxon>
        <taxon>Pseudomonadota</taxon>
        <taxon>Gammaproteobacteria</taxon>
        <taxon>Pseudomonadales</taxon>
        <taxon>Pseudomonadaceae</taxon>
        <taxon>Pseudomonas</taxon>
    </lineage>
</organism>